<dbReference type="RefSeq" id="WP_132083232.1">
    <property type="nucleotide sequence ID" value="NZ_SLUI01000019.1"/>
</dbReference>
<reference evidence="1 2" key="1">
    <citation type="submission" date="2019-03" db="EMBL/GenBank/DDBJ databases">
        <title>Genomic Encyclopedia of Type Strains, Phase IV (KMG-IV): sequencing the most valuable type-strain genomes for metagenomic binning, comparative biology and taxonomic classification.</title>
        <authorList>
            <person name="Goeker M."/>
        </authorList>
    </citation>
    <scope>NUCLEOTIDE SEQUENCE [LARGE SCALE GENOMIC DNA]</scope>
    <source>
        <strain evidence="1 2">DSM 15969</strain>
    </source>
</reference>
<organism evidence="1 2">
    <name type="scientific">Anaerospora hongkongensis</name>
    <dbReference type="NCBI Taxonomy" id="244830"/>
    <lineage>
        <taxon>Bacteria</taxon>
        <taxon>Bacillati</taxon>
        <taxon>Bacillota</taxon>
        <taxon>Negativicutes</taxon>
        <taxon>Selenomonadales</taxon>
        <taxon>Sporomusaceae</taxon>
        <taxon>Anaerospora</taxon>
    </lineage>
</organism>
<dbReference type="AlphaFoldDB" id="A0A4R1PXI0"/>
<dbReference type="Gene3D" id="3.30.360.40">
    <property type="entry name" value="YwmB-like"/>
    <property type="match status" value="1"/>
</dbReference>
<keyword evidence="2" id="KW-1185">Reference proteome</keyword>
<evidence type="ECO:0000313" key="2">
    <source>
        <dbReference type="Proteomes" id="UP000295063"/>
    </source>
</evidence>
<gene>
    <name evidence="1" type="ORF">EV210_11952</name>
</gene>
<proteinExistence type="predicted"/>
<accession>A0A4R1PXI0</accession>
<name>A0A4R1PXI0_9FIRM</name>
<protein>
    <submittedName>
        <fullName evidence="1">TATA-box binding protein</fullName>
    </submittedName>
</protein>
<dbReference type="InterPro" id="IPR036209">
    <property type="entry name" value="YwmB-like_sf"/>
</dbReference>
<dbReference type="EMBL" id="SLUI01000019">
    <property type="protein sequence ID" value="TCL32977.1"/>
    <property type="molecule type" value="Genomic_DNA"/>
</dbReference>
<dbReference type="Pfam" id="PF08680">
    <property type="entry name" value="DUF1779"/>
    <property type="match status" value="1"/>
</dbReference>
<comment type="caution">
    <text evidence="1">The sequence shown here is derived from an EMBL/GenBank/DDBJ whole genome shotgun (WGS) entry which is preliminary data.</text>
</comment>
<dbReference type="OrthoDB" id="1708334at2"/>
<evidence type="ECO:0000313" key="1">
    <source>
        <dbReference type="EMBL" id="TCL32977.1"/>
    </source>
</evidence>
<dbReference type="Proteomes" id="UP000295063">
    <property type="component" value="Unassembled WGS sequence"/>
</dbReference>
<dbReference type="SUPFAM" id="SSF143842">
    <property type="entry name" value="YwmB-like"/>
    <property type="match status" value="1"/>
</dbReference>
<dbReference type="InterPro" id="IPR014794">
    <property type="entry name" value="DUF1779"/>
</dbReference>
<sequence>MRTTKYALFFLPLIMMAVLLAGRSYSPAVTTMTIEPLMAAMEATGAKTAQITLHGWAILPWTDGTDEQMMALVQAGMSQLNISPEEVTFSSSSSDRHKLLRADVKREQFRGAVIAQILYPSQHNKQPEVYLVVNIEAAAEQIHQGWEEKIRTFITANNGSPRISTCLVGWIDGRLEDGQYHIRLNNAFSAIHASVQDTVSDSHYLSMSGYSPLLAEKLEINGKEMNVNMAVRYSLTDNRTYILIGSPVITQEY</sequence>